<organism evidence="2 3">
    <name type="scientific">Ralstonia mannitolilytica</name>
    <dbReference type="NCBI Taxonomy" id="105219"/>
    <lineage>
        <taxon>Bacteria</taxon>
        <taxon>Pseudomonadati</taxon>
        <taxon>Pseudomonadota</taxon>
        <taxon>Betaproteobacteria</taxon>
        <taxon>Burkholderiales</taxon>
        <taxon>Burkholderiaceae</taxon>
        <taxon>Ralstonia</taxon>
    </lineage>
</organism>
<proteinExistence type="predicted"/>
<evidence type="ECO:0000313" key="2">
    <source>
        <dbReference type="EMBL" id="SUE35304.1"/>
    </source>
</evidence>
<sequence length="95" mass="10626">MVMHMASPASDNNAAPRMSDLPDARAEYAGYTILVYAIQNEQGVWLPRVTVLQGAERIEMPQLTQAWRGWLTRGEAVRDGLEQAHLLLSGDRHQP</sequence>
<gene>
    <name evidence="2" type="ORF">NCTC10894_03317</name>
</gene>
<feature type="domain" description="DUF6566" evidence="1">
    <location>
        <begin position="24"/>
        <end position="93"/>
    </location>
</feature>
<comment type="caution">
    <text evidence="2">The sequence shown here is derived from an EMBL/GenBank/DDBJ whole genome shotgun (WGS) entry which is preliminary data.</text>
</comment>
<dbReference type="EMBL" id="UGVE01000002">
    <property type="protein sequence ID" value="SUE35304.1"/>
    <property type="molecule type" value="Genomic_DNA"/>
</dbReference>
<name>A0AAJ4ZNS3_9RALS</name>
<evidence type="ECO:0000259" key="1">
    <source>
        <dbReference type="Pfam" id="PF20204"/>
    </source>
</evidence>
<dbReference type="AlphaFoldDB" id="A0AAJ4ZNS3"/>
<dbReference type="InterPro" id="IPR046696">
    <property type="entry name" value="DUF6566"/>
</dbReference>
<reference evidence="2 3" key="1">
    <citation type="submission" date="2018-06" db="EMBL/GenBank/DDBJ databases">
        <authorList>
            <consortium name="Pathogen Informatics"/>
            <person name="Doyle S."/>
        </authorList>
    </citation>
    <scope>NUCLEOTIDE SEQUENCE [LARGE SCALE GENOMIC DNA]</scope>
    <source>
        <strain evidence="2 3">NCTC10894</strain>
    </source>
</reference>
<evidence type="ECO:0000313" key="3">
    <source>
        <dbReference type="Proteomes" id="UP000255008"/>
    </source>
</evidence>
<dbReference type="Pfam" id="PF20204">
    <property type="entry name" value="DUF6566"/>
    <property type="match status" value="1"/>
</dbReference>
<protein>
    <recommendedName>
        <fullName evidence="1">DUF6566 domain-containing protein</fullName>
    </recommendedName>
</protein>
<dbReference type="Proteomes" id="UP000255008">
    <property type="component" value="Unassembled WGS sequence"/>
</dbReference>
<accession>A0AAJ4ZNS3</accession>